<dbReference type="Pfam" id="PF13406">
    <property type="entry name" value="SLT_2"/>
    <property type="match status" value="1"/>
</dbReference>
<dbReference type="InterPro" id="IPR043426">
    <property type="entry name" value="MltB-like"/>
</dbReference>
<evidence type="ECO:0000313" key="4">
    <source>
        <dbReference type="Proteomes" id="UP000007844"/>
    </source>
</evidence>
<dbReference type="STRING" id="690850.Desaf_2430"/>
<dbReference type="SUPFAM" id="SSF53955">
    <property type="entry name" value="Lysozyme-like"/>
    <property type="match status" value="1"/>
</dbReference>
<dbReference type="InterPro" id="IPR031304">
    <property type="entry name" value="SLT_2"/>
</dbReference>
<evidence type="ECO:0000313" key="3">
    <source>
        <dbReference type="EMBL" id="EGJ50754.1"/>
    </source>
</evidence>
<dbReference type="eggNOG" id="COG2951">
    <property type="taxonomic scope" value="Bacteria"/>
</dbReference>
<organism evidence="3 4">
    <name type="scientific">Desulfocurvibacter africanus subsp. africanus str. Walvis Bay</name>
    <dbReference type="NCBI Taxonomy" id="690850"/>
    <lineage>
        <taxon>Bacteria</taxon>
        <taxon>Pseudomonadati</taxon>
        <taxon>Thermodesulfobacteriota</taxon>
        <taxon>Desulfovibrionia</taxon>
        <taxon>Desulfovibrionales</taxon>
        <taxon>Desulfovibrionaceae</taxon>
        <taxon>Desulfocurvibacter</taxon>
    </lineage>
</organism>
<dbReference type="HOGENOM" id="CLU_035402_2_1_7"/>
<dbReference type="KEGG" id="daf:Desaf_2430"/>
<keyword evidence="4" id="KW-1185">Reference proteome</keyword>
<dbReference type="PANTHER" id="PTHR30163:SF9">
    <property type="entry name" value="MEMBRANE-BOUND LYTIC MUREIN TRANSGLYCOSYLASE B"/>
    <property type="match status" value="1"/>
</dbReference>
<reference evidence="3 4" key="1">
    <citation type="journal article" date="2011" name="J. Bacteriol.">
        <title>Genome sequence of the mercury-methylating and pleomorphic Desulfovibrio africanus Strain Walvis Bay.</title>
        <authorList>
            <person name="Brown S.D."/>
            <person name="Wall J.D."/>
            <person name="Kucken A.M."/>
            <person name="Gilmour C.C."/>
            <person name="Podar M."/>
            <person name="Brandt C.C."/>
            <person name="Teshima H."/>
            <person name="Detter J.C."/>
            <person name="Han C.S."/>
            <person name="Land M.L."/>
            <person name="Lucas S."/>
            <person name="Han J."/>
            <person name="Pennacchio L."/>
            <person name="Nolan M."/>
            <person name="Pitluck S."/>
            <person name="Woyke T."/>
            <person name="Goodwin L."/>
            <person name="Palumbo A.V."/>
            <person name="Elias D.A."/>
        </authorList>
    </citation>
    <scope>NUCLEOTIDE SEQUENCE [LARGE SCALE GENOMIC DNA]</scope>
    <source>
        <strain evidence="3 4">Walvis Bay</strain>
    </source>
</reference>
<evidence type="ECO:0000256" key="1">
    <source>
        <dbReference type="SAM" id="Phobius"/>
    </source>
</evidence>
<keyword evidence="1" id="KW-0812">Transmembrane</keyword>
<accession>F3YYK0</accession>
<dbReference type="Gene3D" id="1.10.8.350">
    <property type="entry name" value="Bacterial muramidase"/>
    <property type="match status" value="1"/>
</dbReference>
<feature type="domain" description="Transglycosylase SLT" evidence="2">
    <location>
        <begin position="48"/>
        <end position="276"/>
    </location>
</feature>
<gene>
    <name evidence="3" type="ORF">Desaf_2430</name>
</gene>
<dbReference type="GO" id="GO:0008933">
    <property type="term" value="F:peptidoglycan lytic transglycosylase activity"/>
    <property type="evidence" value="ECO:0007669"/>
    <property type="project" value="TreeGrafter"/>
</dbReference>
<feature type="transmembrane region" description="Helical" evidence="1">
    <location>
        <begin position="12"/>
        <end position="32"/>
    </location>
</feature>
<dbReference type="EMBL" id="CP003221">
    <property type="protein sequence ID" value="EGJ50754.1"/>
    <property type="molecule type" value="Genomic_DNA"/>
</dbReference>
<dbReference type="Gene3D" id="1.10.530.10">
    <property type="match status" value="1"/>
</dbReference>
<dbReference type="CDD" id="cd13399">
    <property type="entry name" value="Slt35-like"/>
    <property type="match status" value="1"/>
</dbReference>
<proteinExistence type="predicted"/>
<keyword evidence="1" id="KW-0472">Membrane</keyword>
<keyword evidence="1" id="KW-1133">Transmembrane helix</keyword>
<dbReference type="AlphaFoldDB" id="F3YYK0"/>
<dbReference type="GO" id="GO:0009253">
    <property type="term" value="P:peptidoglycan catabolic process"/>
    <property type="evidence" value="ECO:0007669"/>
    <property type="project" value="TreeGrafter"/>
</dbReference>
<protein>
    <submittedName>
        <fullName evidence="3">Membrane-bound lytic murein transglycosylase B-like protein</fullName>
    </submittedName>
</protein>
<dbReference type="InterPro" id="IPR023346">
    <property type="entry name" value="Lysozyme-like_dom_sf"/>
</dbReference>
<dbReference type="Proteomes" id="UP000007844">
    <property type="component" value="Chromosome"/>
</dbReference>
<evidence type="ECO:0000259" key="2">
    <source>
        <dbReference type="Pfam" id="PF13406"/>
    </source>
</evidence>
<name>F3YYK0_DESAF</name>
<dbReference type="PANTHER" id="PTHR30163">
    <property type="entry name" value="MEMBRANE-BOUND LYTIC MUREIN TRANSGLYCOSYLASE B"/>
    <property type="match status" value="1"/>
</dbReference>
<sequence length="310" mass="34605">MCIIRQIRIHPWFWLLIGGLLLLGVGFGGRFLPQSGTGLTEWTPLLERLANDGHDPGELRVVFGDSRARYDPSAMASKLQALLRQRRQARGEPGEQPEVYGRYLSPLALAGARGYLDLHRGALEKAESLYGVDKEIQVAILLIESKLGMTTGSDDALLILASMAMSADFERVKPHIGWGRLDQEEQAWIEVRNADKAAWAYRELDALLRYARMAGRSPLDIPSSVYGAIGYPQFMPSNALAYGVDGDGDGIVDLFTTADAVHSLCNFLKRHGWREDLVRDRRHEVIYKYNHDNVYARTVLAIADRLKGKA</sequence>